<dbReference type="Gene3D" id="2.130.10.30">
    <property type="entry name" value="Regulator of chromosome condensation 1/beta-lactamase-inhibitor protein II"/>
    <property type="match status" value="1"/>
</dbReference>
<feature type="compositionally biased region" description="Basic residues" evidence="4">
    <location>
        <begin position="1399"/>
        <end position="1418"/>
    </location>
</feature>
<dbReference type="OrthoDB" id="1893551at2759"/>
<dbReference type="Pfam" id="PF12796">
    <property type="entry name" value="Ank_2"/>
    <property type="match status" value="1"/>
</dbReference>
<dbReference type="Gene3D" id="3.30.710.10">
    <property type="entry name" value="Potassium Channel Kv1.1, Chain A"/>
    <property type="match status" value="1"/>
</dbReference>
<dbReference type="PROSITE" id="PS50012">
    <property type="entry name" value="RCC1_3"/>
    <property type="match status" value="2"/>
</dbReference>
<dbReference type="InterPro" id="IPR036770">
    <property type="entry name" value="Ankyrin_rpt-contain_sf"/>
</dbReference>
<feature type="repeat" description="RCC1" evidence="3">
    <location>
        <begin position="318"/>
        <end position="371"/>
    </location>
</feature>
<feature type="repeat" description="RCC1" evidence="3">
    <location>
        <begin position="372"/>
        <end position="428"/>
    </location>
</feature>
<feature type="compositionally biased region" description="Basic and acidic residues" evidence="4">
    <location>
        <begin position="1385"/>
        <end position="1398"/>
    </location>
</feature>
<dbReference type="Pfam" id="PF00651">
    <property type="entry name" value="BTB"/>
    <property type="match status" value="1"/>
</dbReference>
<dbReference type="InterPro" id="IPR051625">
    <property type="entry name" value="Signaling_Regulatory_Domain"/>
</dbReference>
<dbReference type="SUPFAM" id="SSF50985">
    <property type="entry name" value="RCC1/BLIP-II"/>
    <property type="match status" value="1"/>
</dbReference>
<dbReference type="SUPFAM" id="SSF54695">
    <property type="entry name" value="POZ domain"/>
    <property type="match status" value="1"/>
</dbReference>
<dbReference type="SUPFAM" id="SSF48403">
    <property type="entry name" value="Ankyrin repeat"/>
    <property type="match status" value="1"/>
</dbReference>
<feature type="region of interest" description="Disordered" evidence="4">
    <location>
        <begin position="1385"/>
        <end position="1428"/>
    </location>
</feature>
<organism evidence="6 7">
    <name type="scientific">Piedraia hortae CBS 480.64</name>
    <dbReference type="NCBI Taxonomy" id="1314780"/>
    <lineage>
        <taxon>Eukaryota</taxon>
        <taxon>Fungi</taxon>
        <taxon>Dikarya</taxon>
        <taxon>Ascomycota</taxon>
        <taxon>Pezizomycotina</taxon>
        <taxon>Dothideomycetes</taxon>
        <taxon>Dothideomycetidae</taxon>
        <taxon>Capnodiales</taxon>
        <taxon>Piedraiaceae</taxon>
        <taxon>Piedraia</taxon>
    </lineage>
</organism>
<evidence type="ECO:0000256" key="1">
    <source>
        <dbReference type="ARBA" id="ARBA00022737"/>
    </source>
</evidence>
<feature type="compositionally biased region" description="Basic and acidic residues" evidence="4">
    <location>
        <begin position="1153"/>
        <end position="1166"/>
    </location>
</feature>
<keyword evidence="7" id="KW-1185">Reference proteome</keyword>
<dbReference type="PROSITE" id="PS50297">
    <property type="entry name" value="ANK_REP_REGION"/>
    <property type="match status" value="1"/>
</dbReference>
<evidence type="ECO:0000256" key="3">
    <source>
        <dbReference type="PROSITE-ProRule" id="PRU00235"/>
    </source>
</evidence>
<dbReference type="PROSITE" id="PS50088">
    <property type="entry name" value="ANK_REPEAT"/>
    <property type="match status" value="1"/>
</dbReference>
<accession>A0A6A7BVE3</accession>
<dbReference type="PRINTS" id="PR00633">
    <property type="entry name" value="RCCNDNSATION"/>
</dbReference>
<gene>
    <name evidence="6" type="ORF">K470DRAFT_250860</name>
</gene>
<dbReference type="Proteomes" id="UP000799421">
    <property type="component" value="Unassembled WGS sequence"/>
</dbReference>
<evidence type="ECO:0000313" key="7">
    <source>
        <dbReference type="Proteomes" id="UP000799421"/>
    </source>
</evidence>
<feature type="compositionally biased region" description="Polar residues" evidence="4">
    <location>
        <begin position="1292"/>
        <end position="1318"/>
    </location>
</feature>
<evidence type="ECO:0000256" key="2">
    <source>
        <dbReference type="PROSITE-ProRule" id="PRU00023"/>
    </source>
</evidence>
<dbReference type="EMBL" id="MU006005">
    <property type="protein sequence ID" value="KAF2858685.1"/>
    <property type="molecule type" value="Genomic_DNA"/>
</dbReference>
<dbReference type="PANTHER" id="PTHR22872">
    <property type="entry name" value="BTK-BINDING PROTEIN-RELATED"/>
    <property type="match status" value="1"/>
</dbReference>
<dbReference type="InterPro" id="IPR000210">
    <property type="entry name" value="BTB/POZ_dom"/>
</dbReference>
<feature type="compositionally biased region" description="Polar residues" evidence="4">
    <location>
        <begin position="1116"/>
        <end position="1130"/>
    </location>
</feature>
<dbReference type="InterPro" id="IPR011333">
    <property type="entry name" value="SKP1/BTB/POZ_sf"/>
</dbReference>
<dbReference type="SMART" id="SM00248">
    <property type="entry name" value="ANK"/>
    <property type="match status" value="2"/>
</dbReference>
<feature type="region of interest" description="Disordered" evidence="4">
    <location>
        <begin position="1203"/>
        <end position="1334"/>
    </location>
</feature>
<feature type="compositionally biased region" description="Polar residues" evidence="4">
    <location>
        <begin position="1270"/>
        <end position="1285"/>
    </location>
</feature>
<name>A0A6A7BVE3_9PEZI</name>
<dbReference type="InterPro" id="IPR002110">
    <property type="entry name" value="Ankyrin_rpt"/>
</dbReference>
<dbReference type="Gene3D" id="1.25.40.20">
    <property type="entry name" value="Ankyrin repeat-containing domain"/>
    <property type="match status" value="1"/>
</dbReference>
<dbReference type="InterPro" id="IPR000408">
    <property type="entry name" value="Reg_chr_condens"/>
</dbReference>
<keyword evidence="2" id="KW-0040">ANK repeat</keyword>
<evidence type="ECO:0000259" key="5">
    <source>
        <dbReference type="PROSITE" id="PS50097"/>
    </source>
</evidence>
<dbReference type="SMART" id="SM00225">
    <property type="entry name" value="BTB"/>
    <property type="match status" value="1"/>
</dbReference>
<dbReference type="CDD" id="cd18186">
    <property type="entry name" value="BTB_POZ_ZBTB_KLHL-like"/>
    <property type="match status" value="1"/>
</dbReference>
<dbReference type="PANTHER" id="PTHR22872:SF2">
    <property type="entry name" value="INHIBITOR OF BRUTON TYROSINE KINASE"/>
    <property type="match status" value="1"/>
</dbReference>
<dbReference type="Pfam" id="PF00415">
    <property type="entry name" value="RCC1"/>
    <property type="match status" value="1"/>
</dbReference>
<proteinExistence type="predicted"/>
<feature type="domain" description="BTB" evidence="5">
    <location>
        <begin position="884"/>
        <end position="953"/>
    </location>
</feature>
<protein>
    <recommendedName>
        <fullName evidence="5">BTB domain-containing protein</fullName>
    </recommendedName>
</protein>
<sequence>MSSHLWKACLENDVDSFRRILAGTIKLSQLGKGDYAGTAVEVSGRGKSKTRRSNSIQFQSADSSLKVDVNWRDQSGCTLLHHLASQSTSESVSLAIALIEHPLIDLYVQDEENGWTALHRAFYFGNINLARLMLNRDAEDALERLSGQSQSLLKVKDRDGLGPLDLYAVTIKNHSLDTPPVRLKRCPHESIRAPSVTSNDNSEDCKLNLSKTSEGDQVFTFGSNRNVSLGFGDEDNRQFPERVQLRRPAHLITTFYQEHVDRCQREWATDSQHGTKAAIPSSEWLEDLPFVPRTRPFIIRDVQMSKYSSAVLTDDESSNLYMCGHGKGGRLGMGDEQTRFNFACVDGGALSGKCIATVALGHNHTIATSREGDTFSWGSNDHGQLGFTLPADDKPISVLPRQIFGALKREIVVGVAASRIHSAAFSSNSLYTFGKNEGQLGIMDSDARSLVMQSTPRKVGASLFASSIQLVLAIDKATVCLLDNHDVWVFANYGYAKVQFSSEGPSNVFRRSVPMPSGTPRNVTKLTGAGDTVCALSSQGELFTFSVGERRDVQSNASTTNPSKIRSAITTPQCVWSPRKMNMVARDVGIDIDGSFILSTNEGSVWRRIRRQKVQDGTLIGTSDLKQKDYKFSRVPGLSRICAVRTSSHGAYAAIRRDCDSFKTQLTVDPPSLCRDLSILEPLIDFAKLETSQLFDEDVGSSRVLQRLTQCLVTSDQVEEELREVIAHRLTSSSAKYDAYFGTDIVDLTIPIHRCICTARSRVLRSILSDLEHGDTATISDIATCMADKDGKTAIQFIGLDILTIASLTMYLYTENVIDFWSFARVIPQASQRFRQIRIELIRVASKLGLAQLEIAVRQMKIPKSCMRVDLEVAITDPVFFTDSDVTVQLEDKEVRAHSAILQARCPFFHGLFVGRSQGRWLAGRQDDHDTCVDLLHVHSKVFGPVLRHIYADTGPELFDDFVCHGIDDFLDFVMDVMSVANELMLERLSQICQQVVGRYVHVRNVCELLNAISPSAIPRFKDAALHYLCYNLDAILYGHYLDQLDPDLLTELDRAVQKVQLGHLPFARSGEADRLLFERHPGLLERCELERRQNVDKWSSQQAGPSLGKVGSPRTPKNSRLDSLNQSVLSLEERPKDGHSSANVPQFLPAEEPPKDTPKPKDGKAHASQSSPRPGSESGAPWGTTLFSMPATDIKALLAQNPAKKPPVAPQKGASPGVNPVGTANSPKLSQKERKRLQIAQKAGQVAADSAMTEGAGAQGHNKAAWRTVSGSRTASQDSSHTSSPKPPQLTMRQTVANGKQRAQISQQGTIDLQSKQPEACTPSIHHPVPSELAWGPSMTEILAQEQAAKDERRAAVAKRDLADIQAEQEFQEWWDKESMKIQEEEKRAKLAAERLSKSPRARRGGHSNKGGGRGRKDKPSGSKSGA</sequence>
<feature type="repeat" description="ANK" evidence="2">
    <location>
        <begin position="113"/>
        <end position="139"/>
    </location>
</feature>
<dbReference type="PROSITE" id="PS50097">
    <property type="entry name" value="BTB"/>
    <property type="match status" value="1"/>
</dbReference>
<evidence type="ECO:0000256" key="4">
    <source>
        <dbReference type="SAM" id="MobiDB-lite"/>
    </source>
</evidence>
<reference evidence="6" key="1">
    <citation type="journal article" date="2020" name="Stud. Mycol.">
        <title>101 Dothideomycetes genomes: a test case for predicting lifestyles and emergence of pathogens.</title>
        <authorList>
            <person name="Haridas S."/>
            <person name="Albert R."/>
            <person name="Binder M."/>
            <person name="Bloem J."/>
            <person name="Labutti K."/>
            <person name="Salamov A."/>
            <person name="Andreopoulos B."/>
            <person name="Baker S."/>
            <person name="Barry K."/>
            <person name="Bills G."/>
            <person name="Bluhm B."/>
            <person name="Cannon C."/>
            <person name="Castanera R."/>
            <person name="Culley D."/>
            <person name="Daum C."/>
            <person name="Ezra D."/>
            <person name="Gonzalez J."/>
            <person name="Henrissat B."/>
            <person name="Kuo A."/>
            <person name="Liang C."/>
            <person name="Lipzen A."/>
            <person name="Lutzoni F."/>
            <person name="Magnuson J."/>
            <person name="Mondo S."/>
            <person name="Nolan M."/>
            <person name="Ohm R."/>
            <person name="Pangilinan J."/>
            <person name="Park H.-J."/>
            <person name="Ramirez L."/>
            <person name="Alfaro M."/>
            <person name="Sun H."/>
            <person name="Tritt A."/>
            <person name="Yoshinaga Y."/>
            <person name="Zwiers L.-H."/>
            <person name="Turgeon B."/>
            <person name="Goodwin S."/>
            <person name="Spatafora J."/>
            <person name="Crous P."/>
            <person name="Grigoriev I."/>
        </authorList>
    </citation>
    <scope>NUCLEOTIDE SEQUENCE</scope>
    <source>
        <strain evidence="6">CBS 480.64</strain>
    </source>
</reference>
<dbReference type="InterPro" id="IPR009091">
    <property type="entry name" value="RCC1/BLIP-II"/>
</dbReference>
<keyword evidence="1" id="KW-0677">Repeat</keyword>
<evidence type="ECO:0000313" key="6">
    <source>
        <dbReference type="EMBL" id="KAF2858685.1"/>
    </source>
</evidence>
<feature type="region of interest" description="Disordered" evidence="4">
    <location>
        <begin position="1095"/>
        <end position="1187"/>
    </location>
</feature>